<dbReference type="AlphaFoldDB" id="A0A2T5HYW6"/>
<reference evidence="1 2" key="1">
    <citation type="submission" date="2018-04" db="EMBL/GenBank/DDBJ databases">
        <title>Active sludge and wastewater microbial communities from Klosterneuburg, Austria.</title>
        <authorList>
            <person name="Wagner M."/>
        </authorList>
    </citation>
    <scope>NUCLEOTIDE SEQUENCE [LARGE SCALE GENOMIC DNA]</scope>
    <source>
        <strain evidence="1 2">Nm49</strain>
    </source>
</reference>
<evidence type="ECO:0000313" key="2">
    <source>
        <dbReference type="Proteomes" id="UP000244128"/>
    </source>
</evidence>
<dbReference type="Proteomes" id="UP000244128">
    <property type="component" value="Unassembled WGS sequence"/>
</dbReference>
<comment type="caution">
    <text evidence="1">The sequence shown here is derived from an EMBL/GenBank/DDBJ whole genome shotgun (WGS) entry which is preliminary data.</text>
</comment>
<gene>
    <name evidence="1" type="ORF">C8R26_11326</name>
</gene>
<name>A0A2T5HYW6_9PROT</name>
<dbReference type="RefSeq" id="WP_107803435.1">
    <property type="nucleotide sequence ID" value="NZ_QAOI01000013.1"/>
</dbReference>
<protein>
    <submittedName>
        <fullName evidence="1">Uncharacterized protein</fullName>
    </submittedName>
</protein>
<dbReference type="EMBL" id="QAOI01000013">
    <property type="protein sequence ID" value="PTQ76781.1"/>
    <property type="molecule type" value="Genomic_DNA"/>
</dbReference>
<proteinExistence type="predicted"/>
<accession>A0A2T5HYW6</accession>
<sequence>MQSNILKKLSISIFMLVYTIGYAQLSRADEGGAVLDPTGTVRNFTGYAQITCFDNGNGPADYLEAEIIDLSTPVEHLLVNLLLLKGDRAIGVSDTVSGDANPSPPIILQGGNGVYLLVVNKTDVGARQFVVDYHCKTATGIHTGTDINVKQFE</sequence>
<evidence type="ECO:0000313" key="1">
    <source>
        <dbReference type="EMBL" id="PTQ76781.1"/>
    </source>
</evidence>
<organism evidence="1 2">
    <name type="scientific">Nitrosomonas oligotropha</name>
    <dbReference type="NCBI Taxonomy" id="42354"/>
    <lineage>
        <taxon>Bacteria</taxon>
        <taxon>Pseudomonadati</taxon>
        <taxon>Pseudomonadota</taxon>
        <taxon>Betaproteobacteria</taxon>
        <taxon>Nitrosomonadales</taxon>
        <taxon>Nitrosomonadaceae</taxon>
        <taxon>Nitrosomonas</taxon>
    </lineage>
</organism>